<keyword evidence="2" id="KW-1185">Reference proteome</keyword>
<evidence type="ECO:0000313" key="2">
    <source>
        <dbReference type="Proteomes" id="UP000002668"/>
    </source>
</evidence>
<dbReference type="AlphaFoldDB" id="E4ZP38"/>
<dbReference type="InParanoid" id="E4ZP38"/>
<dbReference type="Proteomes" id="UP000002668">
    <property type="component" value="Genome"/>
</dbReference>
<reference evidence="2" key="1">
    <citation type="journal article" date="2011" name="Nat. Commun.">
        <title>Effector diversification within compartments of the Leptosphaeria maculans genome affected by Repeat-Induced Point mutations.</title>
        <authorList>
            <person name="Rouxel T."/>
            <person name="Grandaubert J."/>
            <person name="Hane J.K."/>
            <person name="Hoede C."/>
            <person name="van de Wouw A.P."/>
            <person name="Couloux A."/>
            <person name="Dominguez V."/>
            <person name="Anthouard V."/>
            <person name="Bally P."/>
            <person name="Bourras S."/>
            <person name="Cozijnsen A.J."/>
            <person name="Ciuffetti L.M."/>
            <person name="Degrave A."/>
            <person name="Dilmaghani A."/>
            <person name="Duret L."/>
            <person name="Fudal I."/>
            <person name="Goodwin S.B."/>
            <person name="Gout L."/>
            <person name="Glaser N."/>
            <person name="Linglin J."/>
            <person name="Kema G.H.J."/>
            <person name="Lapalu N."/>
            <person name="Lawrence C.B."/>
            <person name="May K."/>
            <person name="Meyer M."/>
            <person name="Ollivier B."/>
            <person name="Poulain J."/>
            <person name="Schoch C.L."/>
            <person name="Simon A."/>
            <person name="Spatafora J.W."/>
            <person name="Stachowiak A."/>
            <person name="Turgeon B.G."/>
            <person name="Tyler B.M."/>
            <person name="Vincent D."/>
            <person name="Weissenbach J."/>
            <person name="Amselem J."/>
            <person name="Quesneville H."/>
            <person name="Oliver R.P."/>
            <person name="Wincker P."/>
            <person name="Balesdent M.-H."/>
            <person name="Howlett B.J."/>
        </authorList>
    </citation>
    <scope>NUCLEOTIDE SEQUENCE [LARGE SCALE GENOMIC DNA]</scope>
    <source>
        <strain evidence="2">JN3 / isolate v23.1.3 / race Av1-4-5-6-7-8</strain>
    </source>
</reference>
<sequence length="89" mass="10363">MIGKHDEDSRRSRWAVADILRNGFIYPNGTNRKGKWLKEVPVCRVDTENFYVEDVQNSWSACCTQEEPRGFDSFGTVGFKQWWSLTEGE</sequence>
<organism evidence="2">
    <name type="scientific">Leptosphaeria maculans (strain JN3 / isolate v23.1.3 / race Av1-4-5-6-7-8)</name>
    <name type="common">Blackleg fungus</name>
    <name type="synonym">Phoma lingam</name>
    <dbReference type="NCBI Taxonomy" id="985895"/>
    <lineage>
        <taxon>Eukaryota</taxon>
        <taxon>Fungi</taxon>
        <taxon>Dikarya</taxon>
        <taxon>Ascomycota</taxon>
        <taxon>Pezizomycotina</taxon>
        <taxon>Dothideomycetes</taxon>
        <taxon>Pleosporomycetidae</taxon>
        <taxon>Pleosporales</taxon>
        <taxon>Pleosporineae</taxon>
        <taxon>Leptosphaeriaceae</taxon>
        <taxon>Plenodomus</taxon>
        <taxon>Plenodomus lingam/Leptosphaeria maculans species complex</taxon>
    </lineage>
</organism>
<evidence type="ECO:0000313" key="1">
    <source>
        <dbReference type="EMBL" id="CBX93567.1"/>
    </source>
</evidence>
<dbReference type="VEuPathDB" id="FungiDB:LEMA_uP044680.1"/>
<accession>E4ZP38</accession>
<gene>
    <name evidence="1" type="ORF">LEMA_uP044680.1</name>
</gene>
<dbReference type="OrthoDB" id="3768258at2759"/>
<dbReference type="HOGENOM" id="CLU_2455136_0_0_1"/>
<proteinExistence type="predicted"/>
<dbReference type="EMBL" id="FP929105">
    <property type="protein sequence ID" value="CBX93567.1"/>
    <property type="molecule type" value="Genomic_DNA"/>
</dbReference>
<protein>
    <submittedName>
        <fullName evidence="1">Predicted protein</fullName>
    </submittedName>
</protein>
<name>E4ZP38_LEPMJ</name>